<sequence length="170" mass="17949">MAWMAFSPGFAGAAPMTYSINQPGWSFSPYVWGIGSTPWYPGGVVSGFFEGEDLNHDGHISFAAGEVTGYQISYSGNSFIPAFTHSLADLQYLDYPLGSAGFQPGILYSSGSGFIYDADDRVLGLPDLSVVSTTASFAAVSPVPAPATLSLVLPGLLFMAFRTTRRPAIA</sequence>
<dbReference type="EMBL" id="CP141769">
    <property type="protein sequence ID" value="WRS38491.1"/>
    <property type="molecule type" value="Genomic_DNA"/>
</dbReference>
<reference evidence="1 2" key="1">
    <citation type="submission" date="2023-12" db="EMBL/GenBank/DDBJ databases">
        <title>Thiobacillus sedimentum sp. nov., a chemolithoautotrophic sulfur-oxidizing bacterium isolated from freshwater sediment.</title>
        <authorList>
            <person name="Luo J."/>
            <person name="Dai C."/>
        </authorList>
    </citation>
    <scope>NUCLEOTIDE SEQUENCE [LARGE SCALE GENOMIC DNA]</scope>
    <source>
        <strain evidence="1 2">SCUT-2</strain>
    </source>
</reference>
<keyword evidence="2" id="KW-1185">Reference proteome</keyword>
<evidence type="ECO:0008006" key="3">
    <source>
        <dbReference type="Google" id="ProtNLM"/>
    </source>
</evidence>
<evidence type="ECO:0000313" key="2">
    <source>
        <dbReference type="Proteomes" id="UP001334732"/>
    </source>
</evidence>
<protein>
    <recommendedName>
        <fullName evidence="3">PEP-CTERM sorting domain-containing protein</fullName>
    </recommendedName>
</protein>
<name>A0ABZ1CGI0_9PROT</name>
<proteinExistence type="predicted"/>
<accession>A0ABZ1CGI0</accession>
<gene>
    <name evidence="1" type="ORF">VA613_10800</name>
</gene>
<evidence type="ECO:0000313" key="1">
    <source>
        <dbReference type="EMBL" id="WRS38491.1"/>
    </source>
</evidence>
<dbReference type="Proteomes" id="UP001334732">
    <property type="component" value="Chromosome"/>
</dbReference>
<dbReference type="RefSeq" id="WP_324779022.1">
    <property type="nucleotide sequence ID" value="NZ_CP141769.1"/>
</dbReference>
<organism evidence="1 2">
    <name type="scientific">Thiobacillus sedimenti</name>
    <dbReference type="NCBI Taxonomy" id="3110231"/>
    <lineage>
        <taxon>Bacteria</taxon>
        <taxon>Pseudomonadati</taxon>
        <taxon>Pseudomonadota</taxon>
        <taxon>Betaproteobacteria</taxon>
        <taxon>Nitrosomonadales</taxon>
        <taxon>Thiobacillaceae</taxon>
        <taxon>Thiobacillus</taxon>
    </lineage>
</organism>